<comment type="caution">
    <text evidence="1">The sequence shown here is derived from an EMBL/GenBank/DDBJ whole genome shotgun (WGS) entry which is preliminary data.</text>
</comment>
<organism evidence="1">
    <name type="scientific">marine sediment metagenome</name>
    <dbReference type="NCBI Taxonomy" id="412755"/>
    <lineage>
        <taxon>unclassified sequences</taxon>
        <taxon>metagenomes</taxon>
        <taxon>ecological metagenomes</taxon>
    </lineage>
</organism>
<name>A0A0F9BPB2_9ZZZZ</name>
<dbReference type="EMBL" id="LAZR01048229">
    <property type="protein sequence ID" value="KKK92399.1"/>
    <property type="molecule type" value="Genomic_DNA"/>
</dbReference>
<dbReference type="AlphaFoldDB" id="A0A0F9BPB2"/>
<protein>
    <submittedName>
        <fullName evidence="1">Uncharacterized protein</fullName>
    </submittedName>
</protein>
<gene>
    <name evidence="1" type="ORF">LCGC14_2703340</name>
</gene>
<accession>A0A0F9BPB2</accession>
<proteinExistence type="predicted"/>
<reference evidence="1" key="1">
    <citation type="journal article" date="2015" name="Nature">
        <title>Complex archaea that bridge the gap between prokaryotes and eukaryotes.</title>
        <authorList>
            <person name="Spang A."/>
            <person name="Saw J.H."/>
            <person name="Jorgensen S.L."/>
            <person name="Zaremba-Niedzwiedzka K."/>
            <person name="Martijn J."/>
            <person name="Lind A.E."/>
            <person name="van Eijk R."/>
            <person name="Schleper C."/>
            <person name="Guy L."/>
            <person name="Ettema T.J."/>
        </authorList>
    </citation>
    <scope>NUCLEOTIDE SEQUENCE</scope>
</reference>
<sequence length="41" mass="4713">MDIALISTVHRYSGGAVTDRVETNQKIIKKIEKELERRNVT</sequence>
<evidence type="ECO:0000313" key="1">
    <source>
        <dbReference type="EMBL" id="KKK92399.1"/>
    </source>
</evidence>